<gene>
    <name evidence="2" type="ORF">TorRG33x02_253730</name>
</gene>
<organism evidence="2 3">
    <name type="scientific">Trema orientale</name>
    <name type="common">Charcoal tree</name>
    <name type="synonym">Celtis orientalis</name>
    <dbReference type="NCBI Taxonomy" id="63057"/>
    <lineage>
        <taxon>Eukaryota</taxon>
        <taxon>Viridiplantae</taxon>
        <taxon>Streptophyta</taxon>
        <taxon>Embryophyta</taxon>
        <taxon>Tracheophyta</taxon>
        <taxon>Spermatophyta</taxon>
        <taxon>Magnoliopsida</taxon>
        <taxon>eudicotyledons</taxon>
        <taxon>Gunneridae</taxon>
        <taxon>Pentapetalae</taxon>
        <taxon>rosids</taxon>
        <taxon>fabids</taxon>
        <taxon>Rosales</taxon>
        <taxon>Cannabaceae</taxon>
        <taxon>Trema</taxon>
    </lineage>
</organism>
<reference evidence="3" key="1">
    <citation type="submission" date="2016-06" db="EMBL/GenBank/DDBJ databases">
        <title>Parallel loss of symbiosis genes in relatives of nitrogen-fixing non-legume Parasponia.</title>
        <authorList>
            <person name="Van Velzen R."/>
            <person name="Holmer R."/>
            <person name="Bu F."/>
            <person name="Rutten L."/>
            <person name="Van Zeijl A."/>
            <person name="Liu W."/>
            <person name="Santuari L."/>
            <person name="Cao Q."/>
            <person name="Sharma T."/>
            <person name="Shen D."/>
            <person name="Roswanjaya Y."/>
            <person name="Wardhani T."/>
            <person name="Kalhor M.S."/>
            <person name="Jansen J."/>
            <person name="Van den Hoogen J."/>
            <person name="Gungor B."/>
            <person name="Hartog M."/>
            <person name="Hontelez J."/>
            <person name="Verver J."/>
            <person name="Yang W.-C."/>
            <person name="Schijlen E."/>
            <person name="Repin R."/>
            <person name="Schilthuizen M."/>
            <person name="Schranz E."/>
            <person name="Heidstra R."/>
            <person name="Miyata K."/>
            <person name="Fedorova E."/>
            <person name="Kohlen W."/>
            <person name="Bisseling T."/>
            <person name="Smit S."/>
            <person name="Geurts R."/>
        </authorList>
    </citation>
    <scope>NUCLEOTIDE SEQUENCE [LARGE SCALE GENOMIC DNA]</scope>
    <source>
        <strain evidence="3">cv. RG33-2</strain>
    </source>
</reference>
<evidence type="ECO:0000256" key="1">
    <source>
        <dbReference type="SAM" id="MobiDB-lite"/>
    </source>
</evidence>
<dbReference type="EMBL" id="JXTC01000276">
    <property type="protein sequence ID" value="PON71577.1"/>
    <property type="molecule type" value="Genomic_DNA"/>
</dbReference>
<dbReference type="OrthoDB" id="408631at2759"/>
<sequence length="50" mass="5473">MENELAHHISSLIKVYRDGRVERLTGTSTVPSSLDPKTGVHSNDVVISPE</sequence>
<accession>A0A2P5DE69</accession>
<dbReference type="STRING" id="63057.A0A2P5DE69"/>
<feature type="non-terminal residue" evidence="2">
    <location>
        <position position="50"/>
    </location>
</feature>
<dbReference type="AlphaFoldDB" id="A0A2P5DE69"/>
<evidence type="ECO:0000313" key="3">
    <source>
        <dbReference type="Proteomes" id="UP000237000"/>
    </source>
</evidence>
<evidence type="ECO:0000313" key="2">
    <source>
        <dbReference type="EMBL" id="PON71577.1"/>
    </source>
</evidence>
<dbReference type="Proteomes" id="UP000237000">
    <property type="component" value="Unassembled WGS sequence"/>
</dbReference>
<protein>
    <submittedName>
        <fullName evidence="2">Uncharacterized protein</fullName>
    </submittedName>
</protein>
<name>A0A2P5DE69_TREOI</name>
<keyword evidence="3" id="KW-1185">Reference proteome</keyword>
<comment type="caution">
    <text evidence="2">The sequence shown here is derived from an EMBL/GenBank/DDBJ whole genome shotgun (WGS) entry which is preliminary data.</text>
</comment>
<proteinExistence type="predicted"/>
<feature type="region of interest" description="Disordered" evidence="1">
    <location>
        <begin position="27"/>
        <end position="50"/>
    </location>
</feature>
<dbReference type="InParanoid" id="A0A2P5DE69"/>